<proteinExistence type="predicted"/>
<evidence type="ECO:0000313" key="2">
    <source>
        <dbReference type="EMBL" id="KAK5601232.1"/>
    </source>
</evidence>
<dbReference type="AlphaFoldDB" id="A0AAV9QYM6"/>
<evidence type="ECO:0000256" key="1">
    <source>
        <dbReference type="SAM" id="MobiDB-lite"/>
    </source>
</evidence>
<organism evidence="2 3">
    <name type="scientific">Crenichthys baileyi</name>
    <name type="common">White River springfish</name>
    <dbReference type="NCBI Taxonomy" id="28760"/>
    <lineage>
        <taxon>Eukaryota</taxon>
        <taxon>Metazoa</taxon>
        <taxon>Chordata</taxon>
        <taxon>Craniata</taxon>
        <taxon>Vertebrata</taxon>
        <taxon>Euteleostomi</taxon>
        <taxon>Actinopterygii</taxon>
        <taxon>Neopterygii</taxon>
        <taxon>Teleostei</taxon>
        <taxon>Neoteleostei</taxon>
        <taxon>Acanthomorphata</taxon>
        <taxon>Ovalentaria</taxon>
        <taxon>Atherinomorphae</taxon>
        <taxon>Cyprinodontiformes</taxon>
        <taxon>Goodeidae</taxon>
        <taxon>Crenichthys</taxon>
    </lineage>
</organism>
<dbReference type="Proteomes" id="UP001311232">
    <property type="component" value="Unassembled WGS sequence"/>
</dbReference>
<sequence length="62" mass="7061">MEENMDESQSQKERNLVERGTGRYKSTESGPQIHRRKGSRGEICFSSAVIHHAMITQTHTCV</sequence>
<feature type="region of interest" description="Disordered" evidence="1">
    <location>
        <begin position="1"/>
        <end position="39"/>
    </location>
</feature>
<dbReference type="EMBL" id="JAHHUM010002702">
    <property type="protein sequence ID" value="KAK5601232.1"/>
    <property type="molecule type" value="Genomic_DNA"/>
</dbReference>
<name>A0AAV9QYM6_9TELE</name>
<accession>A0AAV9QYM6</accession>
<evidence type="ECO:0000313" key="3">
    <source>
        <dbReference type="Proteomes" id="UP001311232"/>
    </source>
</evidence>
<comment type="caution">
    <text evidence="2">The sequence shown here is derived from an EMBL/GenBank/DDBJ whole genome shotgun (WGS) entry which is preliminary data.</text>
</comment>
<feature type="compositionally biased region" description="Basic and acidic residues" evidence="1">
    <location>
        <begin position="9"/>
        <end position="21"/>
    </location>
</feature>
<keyword evidence="3" id="KW-1185">Reference proteome</keyword>
<reference evidence="2 3" key="1">
    <citation type="submission" date="2021-06" db="EMBL/GenBank/DDBJ databases">
        <authorList>
            <person name="Palmer J.M."/>
        </authorList>
    </citation>
    <scope>NUCLEOTIDE SEQUENCE [LARGE SCALE GENOMIC DNA]</scope>
    <source>
        <strain evidence="2 3">MEX-2019</strain>
        <tissue evidence="2">Muscle</tissue>
    </source>
</reference>
<gene>
    <name evidence="2" type="ORF">CRENBAI_002440</name>
</gene>
<protein>
    <submittedName>
        <fullName evidence="2">Uncharacterized protein</fullName>
    </submittedName>
</protein>